<feature type="compositionally biased region" description="Polar residues" evidence="1">
    <location>
        <begin position="56"/>
        <end position="74"/>
    </location>
</feature>
<accession>A0A8J7PJ10</accession>
<comment type="caution">
    <text evidence="2">The sequence shown here is derived from an EMBL/GenBank/DDBJ whole genome shotgun (WGS) entry which is preliminary data.</text>
</comment>
<reference evidence="2" key="1">
    <citation type="submission" date="2021-02" db="EMBL/GenBank/DDBJ databases">
        <title>Thiocyanate and organic carbon inputs drive convergent selection for specific autotrophic Afipia and Thiobacillus strains within complex microbiomes.</title>
        <authorList>
            <person name="Huddy R.J."/>
            <person name="Sachdeva R."/>
            <person name="Kadzinga F."/>
            <person name="Kantor R.S."/>
            <person name="Harrison S.T.L."/>
            <person name="Banfield J.F."/>
        </authorList>
    </citation>
    <scope>NUCLEOTIDE SEQUENCE</scope>
    <source>
        <strain evidence="2">SCN18_10_11_15_R4_P_38_20</strain>
    </source>
</reference>
<protein>
    <recommendedName>
        <fullName evidence="4">Type IV conjugative transfer system protein TraV</fullName>
    </recommendedName>
</protein>
<evidence type="ECO:0000313" key="3">
    <source>
        <dbReference type="Proteomes" id="UP000664414"/>
    </source>
</evidence>
<dbReference type="AlphaFoldDB" id="A0A8J7PJ10"/>
<proteinExistence type="predicted"/>
<feature type="region of interest" description="Disordered" evidence="1">
    <location>
        <begin position="46"/>
        <end position="74"/>
    </location>
</feature>
<gene>
    <name evidence="2" type="ORF">J0H12_04045</name>
</gene>
<dbReference type="Proteomes" id="UP000664414">
    <property type="component" value="Unassembled WGS sequence"/>
</dbReference>
<dbReference type="EMBL" id="JAFKGL010000016">
    <property type="protein sequence ID" value="MBN9413075.1"/>
    <property type="molecule type" value="Genomic_DNA"/>
</dbReference>
<name>A0A8J7PJ10_9PROT</name>
<dbReference type="PROSITE" id="PS51257">
    <property type="entry name" value="PROKAR_LIPOPROTEIN"/>
    <property type="match status" value="1"/>
</dbReference>
<evidence type="ECO:0008006" key="4">
    <source>
        <dbReference type="Google" id="ProtNLM"/>
    </source>
</evidence>
<sequence>MKQIIPIITLLTLTACTSYKEGFDCEAVPGVGCKSITQVDRMIDESKIGAEEEQDPFSNSKTTPGEVTVGKQQESLNKTRGVHVWIAPYSDDEGIWHGSQSLFVPLTTNEKGEM</sequence>
<evidence type="ECO:0000313" key="2">
    <source>
        <dbReference type="EMBL" id="MBN9413075.1"/>
    </source>
</evidence>
<organism evidence="2 3">
    <name type="scientific">Candidatus Paracaedimonas acanthamoebae</name>
    <dbReference type="NCBI Taxonomy" id="244581"/>
    <lineage>
        <taxon>Bacteria</taxon>
        <taxon>Pseudomonadati</taxon>
        <taxon>Pseudomonadota</taxon>
        <taxon>Alphaproteobacteria</taxon>
        <taxon>Holosporales</taxon>
        <taxon>Caedimonadaceae</taxon>
        <taxon>Candidatus Paracaedimonas</taxon>
    </lineage>
</organism>
<evidence type="ECO:0000256" key="1">
    <source>
        <dbReference type="SAM" id="MobiDB-lite"/>
    </source>
</evidence>